<dbReference type="SUPFAM" id="SSF81383">
    <property type="entry name" value="F-box domain"/>
    <property type="match status" value="1"/>
</dbReference>
<dbReference type="GO" id="GO:0019005">
    <property type="term" value="C:SCF ubiquitin ligase complex"/>
    <property type="evidence" value="ECO:0007669"/>
    <property type="project" value="InterPro"/>
</dbReference>
<feature type="domain" description="F-box" evidence="3">
    <location>
        <begin position="138"/>
        <end position="185"/>
    </location>
</feature>
<dbReference type="Gene3D" id="1.20.1280.50">
    <property type="match status" value="1"/>
</dbReference>
<evidence type="ECO:0000313" key="4">
    <source>
        <dbReference type="Ensembl" id="ENSCPBP00000026621.1"/>
    </source>
</evidence>
<dbReference type="Proteomes" id="UP000694380">
    <property type="component" value="Unplaced"/>
</dbReference>
<protein>
    <submittedName>
        <fullName evidence="4">F-box and leucine rich repeat protein 6</fullName>
    </submittedName>
</protein>
<dbReference type="Ensembl" id="ENSCPBT00000031364.1">
    <property type="protein sequence ID" value="ENSCPBP00000026621.1"/>
    <property type="gene ID" value="ENSCPBG00000018902.1"/>
</dbReference>
<dbReference type="SMART" id="SM00367">
    <property type="entry name" value="LRR_CC"/>
    <property type="match status" value="3"/>
</dbReference>
<dbReference type="GO" id="GO:0031146">
    <property type="term" value="P:SCF-dependent proteasomal ubiquitin-dependent protein catabolic process"/>
    <property type="evidence" value="ECO:0007669"/>
    <property type="project" value="TreeGrafter"/>
</dbReference>
<name>A0A8C3I0Y4_CHRPI</name>
<evidence type="ECO:0000259" key="3">
    <source>
        <dbReference type="Pfam" id="PF12937"/>
    </source>
</evidence>
<dbReference type="SUPFAM" id="SSF52047">
    <property type="entry name" value="RNI-like"/>
    <property type="match status" value="1"/>
</dbReference>
<dbReference type="CDD" id="cd22119">
    <property type="entry name" value="F-box_FBXL6"/>
    <property type="match status" value="1"/>
</dbReference>
<gene>
    <name evidence="4" type="primary">FBXL6</name>
</gene>
<dbReference type="Gene3D" id="3.80.10.10">
    <property type="entry name" value="Ribonuclease Inhibitor"/>
    <property type="match status" value="2"/>
</dbReference>
<dbReference type="Pfam" id="PF12937">
    <property type="entry name" value="F-box-like"/>
    <property type="match status" value="1"/>
</dbReference>
<feature type="compositionally biased region" description="Polar residues" evidence="2">
    <location>
        <begin position="17"/>
        <end position="26"/>
    </location>
</feature>
<keyword evidence="5" id="KW-1185">Reference proteome</keyword>
<evidence type="ECO:0000256" key="1">
    <source>
        <dbReference type="ARBA" id="ARBA00022786"/>
    </source>
</evidence>
<dbReference type="PANTHER" id="PTHR16134">
    <property type="entry name" value="F-BOX/TPR REPEAT PROTEIN POF3"/>
    <property type="match status" value="1"/>
</dbReference>
<keyword evidence="1" id="KW-0833">Ubl conjugation pathway</keyword>
<dbReference type="InterPro" id="IPR047922">
    <property type="entry name" value="FBXL6_F-box"/>
</dbReference>
<dbReference type="InterPro" id="IPR001810">
    <property type="entry name" value="F-box_dom"/>
</dbReference>
<reference evidence="4" key="2">
    <citation type="submission" date="2025-09" db="UniProtKB">
        <authorList>
            <consortium name="Ensembl"/>
        </authorList>
    </citation>
    <scope>IDENTIFICATION</scope>
</reference>
<proteinExistence type="predicted"/>
<sequence length="605" mass="65991">MEESRAAENLGEAGASSEPSGTGQNASKKRSTKASGRPGDASKASRKKKAFKAPRRVAPDYFVHETDNDMLLIVSNIGDGQDRPSRKVAKRKLQRMRRTAVAGERKREKGGALAAKEPVLGGQAEESGAAAGASWGEHLPVEILVQIFQSLVASEGAVPLLCRVACVCRLWYGAASNPVLWQKVSIGFCWVEPGTKQPPQTEKRILGTMEWLALNRFSLLRDFALCHWKSHVPVVLQALAESCPLLVSLKLTHCSGVTTKSLSALAECCPRLESLNLQNSQVDSSAVVSFLEAAGSRIRQLWLTYSSQMNAIIATLSSGCCLGLQLLEVNTEIGQSSQHLQLSIEPLQTACRQLQVLRLLNVVWSPKPSPRFVPTSLGFPQLEELCLASTSYSFISDGVLQKILQASTRLRVLDLRGCFRVTPKGLQELPCPDLEQLYLGLYCSNNHLLLPSEGSHLLTWKWHHSLQELDLAGQRFSEHDLECAMAAFGQGSSRAALRSLNLTGTKVTVSTVSPCRCGRTPTSQEQPCCEAPSCFGTSPSSTWRGAWHAGCSRIRITPSRCSSPMVRSTPRHQAQELGPWRASGYMVPRHPKLLEVFEMPTGGCV</sequence>
<accession>A0A8C3I0Y4</accession>
<dbReference type="InterPro" id="IPR032675">
    <property type="entry name" value="LRR_dom_sf"/>
</dbReference>
<feature type="region of interest" description="Disordered" evidence="2">
    <location>
        <begin position="80"/>
        <end position="119"/>
    </location>
</feature>
<dbReference type="InterPro" id="IPR006553">
    <property type="entry name" value="Leu-rich_rpt_Cys-con_subtyp"/>
</dbReference>
<feature type="compositionally biased region" description="Basic residues" evidence="2">
    <location>
        <begin position="44"/>
        <end position="53"/>
    </location>
</feature>
<dbReference type="InterPro" id="IPR036047">
    <property type="entry name" value="F-box-like_dom_sf"/>
</dbReference>
<reference evidence="4" key="1">
    <citation type="submission" date="2025-08" db="UniProtKB">
        <authorList>
            <consortium name="Ensembl"/>
        </authorList>
    </citation>
    <scope>IDENTIFICATION</scope>
</reference>
<organism evidence="4 5">
    <name type="scientific">Chrysemys picta bellii</name>
    <name type="common">Western painted turtle</name>
    <name type="synonym">Emys bellii</name>
    <dbReference type="NCBI Taxonomy" id="8478"/>
    <lineage>
        <taxon>Eukaryota</taxon>
        <taxon>Metazoa</taxon>
        <taxon>Chordata</taxon>
        <taxon>Craniata</taxon>
        <taxon>Vertebrata</taxon>
        <taxon>Euteleostomi</taxon>
        <taxon>Archelosauria</taxon>
        <taxon>Testudinata</taxon>
        <taxon>Testudines</taxon>
        <taxon>Cryptodira</taxon>
        <taxon>Durocryptodira</taxon>
        <taxon>Testudinoidea</taxon>
        <taxon>Emydidae</taxon>
        <taxon>Chrysemys</taxon>
    </lineage>
</organism>
<evidence type="ECO:0000256" key="2">
    <source>
        <dbReference type="SAM" id="MobiDB-lite"/>
    </source>
</evidence>
<evidence type="ECO:0000313" key="5">
    <source>
        <dbReference type="Proteomes" id="UP000694380"/>
    </source>
</evidence>
<feature type="region of interest" description="Disordered" evidence="2">
    <location>
        <begin position="1"/>
        <end position="53"/>
    </location>
</feature>
<dbReference type="GeneTree" id="ENSGT00390000009358"/>
<dbReference type="AlphaFoldDB" id="A0A8C3I0Y4"/>
<dbReference type="PANTHER" id="PTHR16134:SF28">
    <property type="entry name" value="F-BOX_LRR-REPEAT PROTEIN 6"/>
    <property type="match status" value="1"/>
</dbReference>
<feature type="compositionally biased region" description="Basic residues" evidence="2">
    <location>
        <begin position="86"/>
        <end position="98"/>
    </location>
</feature>
<dbReference type="FunFam" id="1.20.1280.50:FF:000035">
    <property type="entry name" value="F-box/LRR-repeat protein 6 isoform X2"/>
    <property type="match status" value="1"/>
</dbReference>